<dbReference type="PROSITE" id="PS50171">
    <property type="entry name" value="ZF_MATRIN"/>
    <property type="match status" value="1"/>
</dbReference>
<feature type="compositionally biased region" description="Acidic residues" evidence="6">
    <location>
        <begin position="220"/>
        <end position="231"/>
    </location>
</feature>
<dbReference type="InterPro" id="IPR022755">
    <property type="entry name" value="Znf_C2H2_jaz"/>
</dbReference>
<keyword evidence="9" id="KW-1185">Reference proteome</keyword>
<sequence length="748" mass="81673">MFNPHHHHQQQQQQQQFHQHVRQLQQLFQQQRPPPPPPPPPPPQPPPSHHIPHHHQSARPIAVAAPAPPPRMVNLCSATQATIIAPNPMLQGALLMQQMQAGGMRGFAMGGQQFPQFFPAGSRSSLLGPVPMGVAIKTPHIGFAPRHYNPHARYMNNDYASRQLDRKRENEQRPVGTSEGPPGVSGSRDEAAVPLADGPSEATAQQEEEPAQKKARTEGTEEAADDAESPDGDSNPTDCVQLEEGVSTARPDADEALEQSRAAEAGEQENGEGQTLAADPEELSGAKDVCSTAAGSQEEGRDGVLEAGAGGEGASNKYYCYICNITCHNQQNFQGHMNGLAHQQRMMEIQHMSNACLVTLLPKVQESLQGSRRDGEKRPGLQRWCATCQTHFTCNVMEHRRTKEHKLCCRTSSPCCTVCRLQFRTSREFVEHMQTTEHQQKVQELRERHAEGLEDMSSLDEKGCFIGEEEIEEKDDDGEDEANGQVAPEVTLEDMADDEEFDPHTIYGFSFLVPAAGFLCRLCNRFYHFESTARHSHCRSLQHFDNLKKYRALRKQEEQAGAASGADANPEGPDLDEEVVPSDDQQGGDTTMHSPPPPAPEQDQASQESPDVPRTSSPAPPHLDSPGESARPASQEDNEDRQVTHEDSQVTLDSDSQVTQATTTTTSSSNSGDDNGGSLQSSTRPPEAPEDQEAEGGAAAEVPPEPQSVPEAEEKAEVEEVVAVAPTAGRGRARGAAKRKSGRTTRRR</sequence>
<dbReference type="InterPro" id="IPR056345">
    <property type="entry name" value="Znf-C2H2_CIZ1"/>
</dbReference>
<dbReference type="Gene3D" id="3.30.160.60">
    <property type="entry name" value="Classic Zinc Finger"/>
    <property type="match status" value="1"/>
</dbReference>
<feature type="compositionally biased region" description="Basic and acidic residues" evidence="6">
    <location>
        <begin position="210"/>
        <end position="219"/>
    </location>
</feature>
<evidence type="ECO:0000256" key="4">
    <source>
        <dbReference type="ARBA" id="ARBA00022833"/>
    </source>
</evidence>
<dbReference type="Proteomes" id="UP001591681">
    <property type="component" value="Unassembled WGS sequence"/>
</dbReference>
<keyword evidence="4" id="KW-0862">Zinc</keyword>
<feature type="compositionally biased region" description="Polar residues" evidence="6">
    <location>
        <begin position="583"/>
        <end position="593"/>
    </location>
</feature>
<comment type="subcellular location">
    <subcellularLocation>
        <location evidence="1">Nucleus</location>
    </subcellularLocation>
</comment>
<keyword evidence="5" id="KW-0539">Nucleus</keyword>
<feature type="compositionally biased region" description="Polar residues" evidence="6">
    <location>
        <begin position="603"/>
        <end position="617"/>
    </location>
</feature>
<feature type="compositionally biased region" description="Low complexity" evidence="6">
    <location>
        <begin position="721"/>
        <end position="730"/>
    </location>
</feature>
<feature type="region of interest" description="Disordered" evidence="6">
    <location>
        <begin position="1"/>
        <end position="57"/>
    </location>
</feature>
<evidence type="ECO:0000256" key="3">
    <source>
        <dbReference type="ARBA" id="ARBA00022771"/>
    </source>
</evidence>
<dbReference type="InterPro" id="IPR013087">
    <property type="entry name" value="Znf_C2H2_type"/>
</dbReference>
<feature type="compositionally biased region" description="Pro residues" evidence="6">
    <location>
        <begin position="32"/>
        <end position="49"/>
    </location>
</feature>
<evidence type="ECO:0000256" key="6">
    <source>
        <dbReference type="SAM" id="MobiDB-lite"/>
    </source>
</evidence>
<keyword evidence="3" id="KW-0863">Zinc-finger</keyword>
<evidence type="ECO:0000313" key="8">
    <source>
        <dbReference type="EMBL" id="KAL2100334.1"/>
    </source>
</evidence>
<dbReference type="GO" id="GO:0008270">
    <property type="term" value="F:zinc ion binding"/>
    <property type="evidence" value="ECO:0007669"/>
    <property type="project" value="UniProtKB-KW"/>
</dbReference>
<dbReference type="GO" id="GO:0005634">
    <property type="term" value="C:nucleus"/>
    <property type="evidence" value="ECO:0007669"/>
    <property type="project" value="UniProtKB-SubCell"/>
</dbReference>
<protein>
    <recommendedName>
        <fullName evidence="7">Matrin-type domain-containing protein</fullName>
    </recommendedName>
</protein>
<dbReference type="Pfam" id="PF23330">
    <property type="entry name" value="zf-C2H2_14"/>
    <property type="match status" value="1"/>
</dbReference>
<organism evidence="8 9">
    <name type="scientific">Coilia grayii</name>
    <name type="common">Gray's grenadier anchovy</name>
    <dbReference type="NCBI Taxonomy" id="363190"/>
    <lineage>
        <taxon>Eukaryota</taxon>
        <taxon>Metazoa</taxon>
        <taxon>Chordata</taxon>
        <taxon>Craniata</taxon>
        <taxon>Vertebrata</taxon>
        <taxon>Euteleostomi</taxon>
        <taxon>Actinopterygii</taxon>
        <taxon>Neopterygii</taxon>
        <taxon>Teleostei</taxon>
        <taxon>Clupei</taxon>
        <taxon>Clupeiformes</taxon>
        <taxon>Clupeoidei</taxon>
        <taxon>Engraulidae</taxon>
        <taxon>Coilinae</taxon>
        <taxon>Coilia</taxon>
    </lineage>
</organism>
<dbReference type="PANTHER" id="PTHR15491">
    <property type="match status" value="1"/>
</dbReference>
<dbReference type="SUPFAM" id="SSF57667">
    <property type="entry name" value="beta-beta-alpha zinc fingers"/>
    <property type="match status" value="2"/>
</dbReference>
<dbReference type="Pfam" id="PF12171">
    <property type="entry name" value="zf-C2H2_jaz"/>
    <property type="match status" value="1"/>
</dbReference>
<dbReference type="InterPro" id="IPR026811">
    <property type="entry name" value="CIZ1"/>
</dbReference>
<dbReference type="AlphaFoldDB" id="A0ABD1KMB8"/>
<evidence type="ECO:0000256" key="5">
    <source>
        <dbReference type="ARBA" id="ARBA00023242"/>
    </source>
</evidence>
<keyword evidence="2" id="KW-0479">Metal-binding</keyword>
<evidence type="ECO:0000259" key="7">
    <source>
        <dbReference type="PROSITE" id="PS50171"/>
    </source>
</evidence>
<feature type="compositionally biased region" description="Low complexity" evidence="6">
    <location>
        <begin position="654"/>
        <end position="682"/>
    </location>
</feature>
<dbReference type="InterPro" id="IPR036236">
    <property type="entry name" value="Znf_C2H2_sf"/>
</dbReference>
<evidence type="ECO:0000313" key="9">
    <source>
        <dbReference type="Proteomes" id="UP001591681"/>
    </source>
</evidence>
<feature type="compositionally biased region" description="Basic residues" evidence="6">
    <location>
        <begin position="731"/>
        <end position="748"/>
    </location>
</feature>
<evidence type="ECO:0000256" key="2">
    <source>
        <dbReference type="ARBA" id="ARBA00022723"/>
    </source>
</evidence>
<dbReference type="InterPro" id="IPR000690">
    <property type="entry name" value="Matrin/U1-C_Znf_C2H2"/>
</dbReference>
<feature type="domain" description="Matrin-type" evidence="7">
    <location>
        <begin position="518"/>
        <end position="549"/>
    </location>
</feature>
<dbReference type="InterPro" id="IPR003604">
    <property type="entry name" value="Matrin/U1-like-C_Znf_C2H2"/>
</dbReference>
<accession>A0ABD1KMB8</accession>
<evidence type="ECO:0000256" key="1">
    <source>
        <dbReference type="ARBA" id="ARBA00004123"/>
    </source>
</evidence>
<feature type="region of interest" description="Disordered" evidence="6">
    <location>
        <begin position="555"/>
        <end position="748"/>
    </location>
</feature>
<reference evidence="8 9" key="1">
    <citation type="submission" date="2024-09" db="EMBL/GenBank/DDBJ databases">
        <title>A chromosome-level genome assembly of Gray's grenadier anchovy, Coilia grayii.</title>
        <authorList>
            <person name="Fu Z."/>
        </authorList>
    </citation>
    <scope>NUCLEOTIDE SEQUENCE [LARGE SCALE GENOMIC DNA]</scope>
    <source>
        <strain evidence="8">G4</strain>
        <tissue evidence="8">Muscle</tissue>
    </source>
</reference>
<dbReference type="PANTHER" id="PTHR15491:SF12">
    <property type="entry name" value="CDKN1A INTERACTING ZINC FINGER PROTEIN 1B ISOFORM X1-RELATED"/>
    <property type="match status" value="1"/>
</dbReference>
<comment type="caution">
    <text evidence="8">The sequence shown here is derived from an EMBL/GenBank/DDBJ whole genome shotgun (WGS) entry which is preliminary data.</text>
</comment>
<dbReference type="EMBL" id="JBHFQA010000004">
    <property type="protein sequence ID" value="KAL2100334.1"/>
    <property type="molecule type" value="Genomic_DNA"/>
</dbReference>
<name>A0ABD1KMB8_9TELE</name>
<proteinExistence type="predicted"/>
<dbReference type="SMART" id="SM00355">
    <property type="entry name" value="ZnF_C2H2"/>
    <property type="match status" value="2"/>
</dbReference>
<dbReference type="SMART" id="SM00451">
    <property type="entry name" value="ZnF_U1"/>
    <property type="match status" value="3"/>
</dbReference>
<gene>
    <name evidence="8" type="ORF">ACEWY4_004728</name>
</gene>
<feature type="region of interest" description="Disordered" evidence="6">
    <location>
        <begin position="164"/>
        <end position="307"/>
    </location>
</feature>
<feature type="compositionally biased region" description="Low complexity" evidence="6">
    <location>
        <begin position="10"/>
        <end position="31"/>
    </location>
</feature>